<dbReference type="EMBL" id="QXIX01000053">
    <property type="protein sequence ID" value="RIE12610.1"/>
    <property type="molecule type" value="Genomic_DNA"/>
</dbReference>
<dbReference type="Proteomes" id="UP000265724">
    <property type="component" value="Unassembled WGS sequence"/>
</dbReference>
<feature type="domain" description="Copper amine oxidase-like N-terminal" evidence="1">
    <location>
        <begin position="11"/>
        <end position="123"/>
    </location>
</feature>
<gene>
    <name evidence="3" type="ORF">SMC2_06795</name>
    <name evidence="2" type="ORF">SMC3_06605</name>
</gene>
<evidence type="ECO:0000313" key="3">
    <source>
        <dbReference type="EMBL" id="RIE12610.1"/>
    </source>
</evidence>
<dbReference type="Gene3D" id="3.30.457.10">
    <property type="entry name" value="Copper amine oxidase-like, N-terminal domain"/>
    <property type="match status" value="1"/>
</dbReference>
<name>A0A398DCY7_9BACT</name>
<dbReference type="InterPro" id="IPR036582">
    <property type="entry name" value="Mao_N_sf"/>
</dbReference>
<evidence type="ECO:0000313" key="5">
    <source>
        <dbReference type="Proteomes" id="UP000266042"/>
    </source>
</evidence>
<accession>A0A398DCY7</accession>
<dbReference type="EMBL" id="QXIW01000030">
    <property type="protein sequence ID" value="RIE12570.1"/>
    <property type="molecule type" value="Genomic_DNA"/>
</dbReference>
<organism evidence="2 5">
    <name type="scientific">Candidatus Cryosericum hinesii</name>
    <dbReference type="NCBI Taxonomy" id="2290915"/>
    <lineage>
        <taxon>Bacteria</taxon>
        <taxon>Pseudomonadati</taxon>
        <taxon>Caldisericota/Cryosericota group</taxon>
        <taxon>Candidatus Cryosericota</taxon>
        <taxon>Candidatus Cryosericia</taxon>
        <taxon>Candidatus Cryosericales</taxon>
        <taxon>Candidatus Cryosericaceae</taxon>
        <taxon>Candidatus Cryosericum</taxon>
    </lineage>
</organism>
<reference evidence="4 5" key="1">
    <citation type="submission" date="2018-09" db="EMBL/GenBank/DDBJ databases">
        <title>Discovery and Ecogenomic Context for Candidatus Cryosericales, a Global Caldiserica Order Active in Thawing Permafrost.</title>
        <authorList>
            <person name="Martinez M.A."/>
            <person name="Woodcroft B.J."/>
            <person name="Ignacio Espinoza J.C."/>
            <person name="Zayed A."/>
            <person name="Singleton C.M."/>
            <person name="Boyd J."/>
            <person name="Li Y.-F."/>
            <person name="Purvine S."/>
            <person name="Maughan H."/>
            <person name="Hodgkins S.B."/>
            <person name="Anderson D."/>
            <person name="Sederholm M."/>
            <person name="Temperton B."/>
            <person name="Saleska S.R."/>
            <person name="Tyson G.W."/>
            <person name="Rich V.I."/>
        </authorList>
    </citation>
    <scope>NUCLEOTIDE SEQUENCE [LARGE SCALE GENOMIC DNA]</scope>
    <source>
        <strain evidence="3 4">SMC2</strain>
        <strain evidence="2 5">SMC3</strain>
    </source>
</reference>
<dbReference type="Pfam" id="PF07833">
    <property type="entry name" value="Cu_amine_oxidN1"/>
    <property type="match status" value="1"/>
</dbReference>
<comment type="caution">
    <text evidence="2">The sequence shown here is derived from an EMBL/GenBank/DDBJ whole genome shotgun (WGS) entry which is preliminary data.</text>
</comment>
<sequence length="127" mass="13363">MVLQIGNSKFTVNGASTTLDSPPVIKNGRTLVPIRAIIEALGGTVGWDGTARKATVTLGSTTIELWIGKNAAKVNGVSKPIDSTNAKVVPEIINGRTMLPLRFVSENLGCSVVWAAATKTITITYQP</sequence>
<evidence type="ECO:0000313" key="4">
    <source>
        <dbReference type="Proteomes" id="UP000265724"/>
    </source>
</evidence>
<dbReference type="SUPFAM" id="SSF55383">
    <property type="entry name" value="Copper amine oxidase, domain N"/>
    <property type="match status" value="1"/>
</dbReference>
<dbReference type="Proteomes" id="UP000266042">
    <property type="component" value="Unassembled WGS sequence"/>
</dbReference>
<dbReference type="InterPro" id="IPR012854">
    <property type="entry name" value="Cu_amine_oxidase-like_N"/>
</dbReference>
<proteinExistence type="predicted"/>
<protein>
    <submittedName>
        <fullName evidence="2">Copper amine oxidase N-terminal domain-containing protein</fullName>
    </submittedName>
</protein>
<evidence type="ECO:0000313" key="2">
    <source>
        <dbReference type="EMBL" id="RIE12570.1"/>
    </source>
</evidence>
<evidence type="ECO:0000259" key="1">
    <source>
        <dbReference type="Pfam" id="PF07833"/>
    </source>
</evidence>
<dbReference type="AlphaFoldDB" id="A0A398DCY7"/>
<keyword evidence="4" id="KW-1185">Reference proteome</keyword>